<evidence type="ECO:0000256" key="7">
    <source>
        <dbReference type="ARBA" id="ARBA00023128"/>
    </source>
</evidence>
<accession>A0A915JSZ2</accession>
<dbReference type="OMA" id="PAEYNRA"/>
<dbReference type="GO" id="GO:0006754">
    <property type="term" value="P:ATP biosynthetic process"/>
    <property type="evidence" value="ECO:0007669"/>
    <property type="project" value="UniProtKB-KW"/>
</dbReference>
<keyword evidence="3" id="KW-0813">Transport</keyword>
<protein>
    <submittedName>
        <fullName evidence="12">Uncharacterized protein</fullName>
    </submittedName>
</protein>
<dbReference type="GO" id="GO:0045259">
    <property type="term" value="C:proton-transporting ATP synthase complex"/>
    <property type="evidence" value="ECO:0007669"/>
    <property type="project" value="UniProtKB-KW"/>
</dbReference>
<evidence type="ECO:0000256" key="8">
    <source>
        <dbReference type="ARBA" id="ARBA00023136"/>
    </source>
</evidence>
<dbReference type="Pfam" id="PF10206">
    <property type="entry name" value="WRW"/>
    <property type="match status" value="1"/>
</dbReference>
<evidence type="ECO:0000313" key="12">
    <source>
        <dbReference type="WBParaSite" id="nRc.2.0.1.t29189-RA"/>
    </source>
</evidence>
<evidence type="ECO:0000256" key="6">
    <source>
        <dbReference type="ARBA" id="ARBA00023065"/>
    </source>
</evidence>
<comment type="subcellular location">
    <subcellularLocation>
        <location evidence="1">Mitochondrion membrane</location>
    </subcellularLocation>
</comment>
<dbReference type="WBParaSite" id="nRc.2.0.1.t29189-RA">
    <property type="protein sequence ID" value="nRc.2.0.1.t29189-RA"/>
    <property type="gene ID" value="nRc.2.0.1.g29189"/>
</dbReference>
<evidence type="ECO:0000256" key="9">
    <source>
        <dbReference type="ARBA" id="ARBA00023310"/>
    </source>
</evidence>
<sequence>MKQVENNNCTVMGRMICAFDSVMEKRIAIVLEKFGTAVWKRFIQNAEFGLCPKEYNRRVHGIYVPWRYYGKADIPFGQVKISDLGAWIKRRNKTPIAIWQCLDRAFHYWQQRYWVNCRYPSMTFTYQVALIFSIMAYFARHHDGLKLQNQYRYHW</sequence>
<keyword evidence="6" id="KW-0406">Ion transport</keyword>
<evidence type="ECO:0000256" key="10">
    <source>
        <dbReference type="SAM" id="Phobius"/>
    </source>
</evidence>
<feature type="transmembrane region" description="Helical" evidence="10">
    <location>
        <begin position="119"/>
        <end position="139"/>
    </location>
</feature>
<keyword evidence="10" id="KW-0812">Transmembrane</keyword>
<keyword evidence="4" id="KW-0138">CF(0)</keyword>
<evidence type="ECO:0000256" key="4">
    <source>
        <dbReference type="ARBA" id="ARBA00022547"/>
    </source>
</evidence>
<evidence type="ECO:0000256" key="2">
    <source>
        <dbReference type="ARBA" id="ARBA00005895"/>
    </source>
</evidence>
<dbReference type="GO" id="GO:1902600">
    <property type="term" value="P:proton transmembrane transport"/>
    <property type="evidence" value="ECO:0007669"/>
    <property type="project" value="UniProtKB-KW"/>
</dbReference>
<comment type="similarity">
    <text evidence="2">Belongs to the ATPase F chain family.</text>
</comment>
<evidence type="ECO:0000313" key="11">
    <source>
        <dbReference type="Proteomes" id="UP000887565"/>
    </source>
</evidence>
<evidence type="ECO:0000256" key="5">
    <source>
        <dbReference type="ARBA" id="ARBA00022781"/>
    </source>
</evidence>
<organism evidence="11 12">
    <name type="scientific">Romanomermis culicivorax</name>
    <name type="common">Nematode worm</name>
    <dbReference type="NCBI Taxonomy" id="13658"/>
    <lineage>
        <taxon>Eukaryota</taxon>
        <taxon>Metazoa</taxon>
        <taxon>Ecdysozoa</taxon>
        <taxon>Nematoda</taxon>
        <taxon>Enoplea</taxon>
        <taxon>Dorylaimia</taxon>
        <taxon>Mermithida</taxon>
        <taxon>Mermithoidea</taxon>
        <taxon>Mermithidae</taxon>
        <taxon>Romanomermis</taxon>
    </lineage>
</organism>
<reference evidence="12" key="1">
    <citation type="submission" date="2022-11" db="UniProtKB">
        <authorList>
            <consortium name="WormBaseParasite"/>
        </authorList>
    </citation>
    <scope>IDENTIFICATION</scope>
</reference>
<keyword evidence="7" id="KW-0496">Mitochondrion</keyword>
<evidence type="ECO:0000256" key="1">
    <source>
        <dbReference type="ARBA" id="ARBA00004325"/>
    </source>
</evidence>
<dbReference type="AlphaFoldDB" id="A0A915JSZ2"/>
<name>A0A915JSZ2_ROMCU</name>
<evidence type="ECO:0000256" key="3">
    <source>
        <dbReference type="ARBA" id="ARBA00022448"/>
    </source>
</evidence>
<dbReference type="InterPro" id="IPR019344">
    <property type="entry name" value="F1F0-ATPsyn_F_prd"/>
</dbReference>
<proteinExistence type="inferred from homology"/>
<keyword evidence="5" id="KW-0375">Hydrogen ion transport</keyword>
<keyword evidence="9" id="KW-0066">ATP synthesis</keyword>
<keyword evidence="8 10" id="KW-0472">Membrane</keyword>
<keyword evidence="10" id="KW-1133">Transmembrane helix</keyword>
<dbReference type="Proteomes" id="UP000887565">
    <property type="component" value="Unplaced"/>
</dbReference>
<keyword evidence="11" id="KW-1185">Reference proteome</keyword>
<dbReference type="GO" id="GO:0031966">
    <property type="term" value="C:mitochondrial membrane"/>
    <property type="evidence" value="ECO:0007669"/>
    <property type="project" value="UniProtKB-SubCell"/>
</dbReference>